<accession>A0A6A5HP73</accession>
<dbReference type="Gene3D" id="3.40.50.1400">
    <property type="match status" value="1"/>
</dbReference>
<dbReference type="GeneID" id="9799263"/>
<dbReference type="GO" id="GO:0004325">
    <property type="term" value="F:ferrochelatase activity"/>
    <property type="evidence" value="ECO:0007669"/>
    <property type="project" value="InterPro"/>
</dbReference>
<dbReference type="EMBL" id="WUAV01000001">
    <property type="protein sequence ID" value="KAF1768384.1"/>
    <property type="molecule type" value="Genomic_DNA"/>
</dbReference>
<name>A0A6A5HP73_CAERE</name>
<dbReference type="SUPFAM" id="SSF53800">
    <property type="entry name" value="Chelatase"/>
    <property type="match status" value="1"/>
</dbReference>
<dbReference type="AlphaFoldDB" id="A0A6A5HP73"/>
<sequence>MDKMIFSRNSTNVFRIATRSHFSTDPSRSTQTELVLLHAGQPWNEFHAREFLKNQSALNSRFRMPNFVHSTIANAKMANNTLKGCIAAYKDSPSIETQVDKLAGRIEESLETVIPEHGPFRVSRLFQFDETPFAQKLHEIKSHRSHRYIFMPLYPHYSTSNSENLLVETAKLIEQTSSPLVRGNRNVAGSRIEQNSDYSYDVHAVWRWDNHSILADYWSTKIKEFLPKLDGVVFAAPRTFSCNYGSVYSTCERTMSQLGDVIPWRLGFYSSWDSFDLPVWNGVGTQIQKFKKTSEAARIAVVPITDVIETFDTFYTIPKKVEHLKNALVLRPDIESDKLVHGISEIVKNLLLGRKDRQLEVMATPRNLANLNVFLD</sequence>
<reference evidence="1 2" key="1">
    <citation type="submission" date="2019-12" db="EMBL/GenBank/DDBJ databases">
        <title>Chromosome-level assembly of the Caenorhabditis remanei genome.</title>
        <authorList>
            <person name="Teterina A.A."/>
            <person name="Willis J.H."/>
            <person name="Phillips P.C."/>
        </authorList>
    </citation>
    <scope>NUCLEOTIDE SEQUENCE [LARGE SCALE GENOMIC DNA]</scope>
    <source>
        <strain evidence="1 2">PX506</strain>
        <tissue evidence="1">Whole organism</tissue>
    </source>
</reference>
<dbReference type="RefSeq" id="XP_053590975.1">
    <property type="nucleotide sequence ID" value="XM_053722330.1"/>
</dbReference>
<evidence type="ECO:0000313" key="1">
    <source>
        <dbReference type="EMBL" id="KAF1768384.1"/>
    </source>
</evidence>
<dbReference type="PANTHER" id="PTHR11108">
    <property type="entry name" value="FERROCHELATASE"/>
    <property type="match status" value="1"/>
</dbReference>
<evidence type="ECO:0000313" key="2">
    <source>
        <dbReference type="Proteomes" id="UP000483820"/>
    </source>
</evidence>
<organism evidence="1 2">
    <name type="scientific">Caenorhabditis remanei</name>
    <name type="common">Caenorhabditis vulgaris</name>
    <dbReference type="NCBI Taxonomy" id="31234"/>
    <lineage>
        <taxon>Eukaryota</taxon>
        <taxon>Metazoa</taxon>
        <taxon>Ecdysozoa</taxon>
        <taxon>Nematoda</taxon>
        <taxon>Chromadorea</taxon>
        <taxon>Rhabditida</taxon>
        <taxon>Rhabditina</taxon>
        <taxon>Rhabditomorpha</taxon>
        <taxon>Rhabditoidea</taxon>
        <taxon>Rhabditidae</taxon>
        <taxon>Peloderinae</taxon>
        <taxon>Caenorhabditis</taxon>
    </lineage>
</organism>
<comment type="caution">
    <text evidence="1">The sequence shown here is derived from an EMBL/GenBank/DDBJ whole genome shotgun (WGS) entry which is preliminary data.</text>
</comment>
<dbReference type="GO" id="GO:0006783">
    <property type="term" value="P:heme biosynthetic process"/>
    <property type="evidence" value="ECO:0007669"/>
    <property type="project" value="InterPro"/>
</dbReference>
<dbReference type="KEGG" id="crq:GCK72_000196"/>
<proteinExistence type="predicted"/>
<dbReference type="InterPro" id="IPR001015">
    <property type="entry name" value="Ferrochelatase"/>
</dbReference>
<dbReference type="Proteomes" id="UP000483820">
    <property type="component" value="Chromosome I"/>
</dbReference>
<protein>
    <submittedName>
        <fullName evidence="1">Uncharacterized protein</fullName>
    </submittedName>
</protein>
<dbReference type="CTD" id="9799263"/>
<dbReference type="PANTHER" id="PTHR11108:SF1">
    <property type="entry name" value="FERROCHELATASE, MITOCHONDRIAL"/>
    <property type="match status" value="1"/>
</dbReference>
<gene>
    <name evidence="1" type="ORF">GCK72_000196</name>
</gene>
<dbReference type="GO" id="GO:0005739">
    <property type="term" value="C:mitochondrion"/>
    <property type="evidence" value="ECO:0007669"/>
    <property type="project" value="TreeGrafter"/>
</dbReference>